<name>A0A3B3DI68_ORYME</name>
<reference evidence="3" key="2">
    <citation type="submission" date="2025-09" db="UniProtKB">
        <authorList>
            <consortium name="Ensembl"/>
        </authorList>
    </citation>
    <scope>IDENTIFICATION</scope>
</reference>
<dbReference type="Proteomes" id="UP000261560">
    <property type="component" value="Unplaced"/>
</dbReference>
<dbReference type="OMA" id="ISCTTNH"/>
<dbReference type="InterPro" id="IPR050150">
    <property type="entry name" value="IgV_Light_Chain"/>
</dbReference>
<dbReference type="SMART" id="SM00406">
    <property type="entry name" value="IGv"/>
    <property type="match status" value="1"/>
</dbReference>
<dbReference type="SUPFAM" id="SSF48726">
    <property type="entry name" value="Immunoglobulin"/>
    <property type="match status" value="1"/>
</dbReference>
<feature type="signal peptide" evidence="1">
    <location>
        <begin position="1"/>
        <end position="22"/>
    </location>
</feature>
<dbReference type="Pfam" id="PF07686">
    <property type="entry name" value="V-set"/>
    <property type="match status" value="1"/>
</dbReference>
<dbReference type="InterPro" id="IPR007110">
    <property type="entry name" value="Ig-like_dom"/>
</dbReference>
<dbReference type="InterPro" id="IPR036179">
    <property type="entry name" value="Ig-like_dom_sf"/>
</dbReference>
<dbReference type="PROSITE" id="PS50835">
    <property type="entry name" value="IG_LIKE"/>
    <property type="match status" value="1"/>
</dbReference>
<dbReference type="InterPro" id="IPR013106">
    <property type="entry name" value="Ig_V-set"/>
</dbReference>
<dbReference type="InterPro" id="IPR013783">
    <property type="entry name" value="Ig-like_fold"/>
</dbReference>
<dbReference type="AlphaFoldDB" id="A0A3B3DI68"/>
<keyword evidence="4" id="KW-1185">Reference proteome</keyword>
<dbReference type="PANTHER" id="PTHR23267">
    <property type="entry name" value="IMMUNOGLOBULIN LIGHT CHAIN"/>
    <property type="match status" value="1"/>
</dbReference>
<sequence>NSAARIVRFKGLLLVFFYCILGQVTVTQPGAVSSNVGGSVSISCTTSQNIVGDRLSWYQQKDGGTPKLLIYDITSNRQSGVSSHFSGSGSGTDYTLTVSGIEPEHAGVYYCQQCSSFPFTQ</sequence>
<accession>A0A3B3DI68</accession>
<evidence type="ECO:0000313" key="3">
    <source>
        <dbReference type="Ensembl" id="ENSOMEP00000029808.1"/>
    </source>
</evidence>
<keyword evidence="1" id="KW-0732">Signal</keyword>
<dbReference type="PaxDb" id="30732-ENSOMEP00000029808"/>
<evidence type="ECO:0000256" key="1">
    <source>
        <dbReference type="SAM" id="SignalP"/>
    </source>
</evidence>
<protein>
    <recommendedName>
        <fullName evidence="2">Ig-like domain-containing protein</fullName>
    </recommendedName>
</protein>
<feature type="chain" id="PRO_5017270264" description="Ig-like domain-containing protein" evidence="1">
    <location>
        <begin position="23"/>
        <end position="121"/>
    </location>
</feature>
<dbReference type="Ensembl" id="ENSOMET00000032664.1">
    <property type="protein sequence ID" value="ENSOMEP00000029808.1"/>
    <property type="gene ID" value="ENSOMEG00000013704.1"/>
</dbReference>
<dbReference type="FunFam" id="2.60.40.10:FF:001230">
    <property type="entry name" value="Immunoglobulin kappa variable 8-16"/>
    <property type="match status" value="1"/>
</dbReference>
<evidence type="ECO:0000313" key="4">
    <source>
        <dbReference type="Proteomes" id="UP000261560"/>
    </source>
</evidence>
<dbReference type="GeneTree" id="ENSGT00940000153924"/>
<organism evidence="3 4">
    <name type="scientific">Oryzias melastigma</name>
    <name type="common">Marine medaka</name>
    <dbReference type="NCBI Taxonomy" id="30732"/>
    <lineage>
        <taxon>Eukaryota</taxon>
        <taxon>Metazoa</taxon>
        <taxon>Chordata</taxon>
        <taxon>Craniata</taxon>
        <taxon>Vertebrata</taxon>
        <taxon>Euteleostomi</taxon>
        <taxon>Actinopterygii</taxon>
        <taxon>Neopterygii</taxon>
        <taxon>Teleostei</taxon>
        <taxon>Neoteleostei</taxon>
        <taxon>Acanthomorphata</taxon>
        <taxon>Ovalentaria</taxon>
        <taxon>Atherinomorphae</taxon>
        <taxon>Beloniformes</taxon>
        <taxon>Adrianichthyidae</taxon>
        <taxon>Oryziinae</taxon>
        <taxon>Oryzias</taxon>
    </lineage>
</organism>
<reference evidence="3" key="1">
    <citation type="submission" date="2025-08" db="UniProtKB">
        <authorList>
            <consortium name="Ensembl"/>
        </authorList>
    </citation>
    <scope>IDENTIFICATION</scope>
</reference>
<dbReference type="Gene3D" id="2.60.40.10">
    <property type="entry name" value="Immunoglobulins"/>
    <property type="match status" value="1"/>
</dbReference>
<dbReference type="SMART" id="SM00409">
    <property type="entry name" value="IG"/>
    <property type="match status" value="1"/>
</dbReference>
<feature type="domain" description="Ig-like" evidence="2">
    <location>
        <begin position="22"/>
        <end position="112"/>
    </location>
</feature>
<proteinExistence type="predicted"/>
<evidence type="ECO:0000259" key="2">
    <source>
        <dbReference type="PROSITE" id="PS50835"/>
    </source>
</evidence>
<dbReference type="InterPro" id="IPR003599">
    <property type="entry name" value="Ig_sub"/>
</dbReference>